<evidence type="ECO:0000259" key="2">
    <source>
        <dbReference type="Pfam" id="PF18271"/>
    </source>
</evidence>
<dbReference type="InterPro" id="IPR041524">
    <property type="entry name" value="GH131_N"/>
</dbReference>
<evidence type="ECO:0000256" key="1">
    <source>
        <dbReference type="SAM" id="MobiDB-lite"/>
    </source>
</evidence>
<dbReference type="AlphaFoldDB" id="A0A9W6TRJ0"/>
<feature type="domain" description="Glycoside hydrolase 131 catalytic N-terminal" evidence="2">
    <location>
        <begin position="48"/>
        <end position="148"/>
    </location>
</feature>
<gene>
    <name evidence="3" type="ORF">Plil01_000695200</name>
</gene>
<dbReference type="Gene3D" id="2.60.120.1160">
    <property type="match status" value="1"/>
</dbReference>
<proteinExistence type="predicted"/>
<reference evidence="3" key="1">
    <citation type="submission" date="2023-04" db="EMBL/GenBank/DDBJ databases">
        <title>Phytophthora lilii NBRC 32176.</title>
        <authorList>
            <person name="Ichikawa N."/>
            <person name="Sato H."/>
            <person name="Tonouchi N."/>
        </authorList>
    </citation>
    <scope>NUCLEOTIDE SEQUENCE</scope>
    <source>
        <strain evidence="3">NBRC 32176</strain>
    </source>
</reference>
<dbReference type="Proteomes" id="UP001165083">
    <property type="component" value="Unassembled WGS sequence"/>
</dbReference>
<feature type="compositionally biased region" description="Polar residues" evidence="1">
    <location>
        <begin position="180"/>
        <end position="192"/>
    </location>
</feature>
<dbReference type="OrthoDB" id="120072at2759"/>
<comment type="caution">
    <text evidence="3">The sequence shown here is derived from an EMBL/GenBank/DDBJ whole genome shotgun (WGS) entry which is preliminary data.</text>
</comment>
<sequence>MLPLAIGVDDYAIFNTNSNSRRSDRFQAIEGNADGLFNIGVDASSSPAILYYRNNGTSDVEWSTEFVPGTWYNFGIGVVKSANGVNTVLELYTSTGQDEIAFNMKTEVKGFLRTLEEFHIGPLTRTDGSALFMNAKQDVVSFNGMSAEAIAIDVSVPTPAPSQGGTIIVAGSNSDSSSSTNEARSYNFNDRQ</sequence>
<organism evidence="3 4">
    <name type="scientific">Phytophthora lilii</name>
    <dbReference type="NCBI Taxonomy" id="2077276"/>
    <lineage>
        <taxon>Eukaryota</taxon>
        <taxon>Sar</taxon>
        <taxon>Stramenopiles</taxon>
        <taxon>Oomycota</taxon>
        <taxon>Peronosporomycetes</taxon>
        <taxon>Peronosporales</taxon>
        <taxon>Peronosporaceae</taxon>
        <taxon>Phytophthora</taxon>
    </lineage>
</organism>
<name>A0A9W6TRJ0_9STRA</name>
<dbReference type="PANTHER" id="PTHR34612">
    <property type="entry name" value="GH131_N DOMAIN-CONTAINING PROTEIN"/>
    <property type="match status" value="1"/>
</dbReference>
<keyword evidence="4" id="KW-1185">Reference proteome</keyword>
<evidence type="ECO:0000313" key="4">
    <source>
        <dbReference type="Proteomes" id="UP001165083"/>
    </source>
</evidence>
<dbReference type="EMBL" id="BSXW01000320">
    <property type="protein sequence ID" value="GMF18553.1"/>
    <property type="molecule type" value="Genomic_DNA"/>
</dbReference>
<protein>
    <submittedName>
        <fullName evidence="3">Unnamed protein product</fullName>
    </submittedName>
</protein>
<feature type="region of interest" description="Disordered" evidence="1">
    <location>
        <begin position="165"/>
        <end position="192"/>
    </location>
</feature>
<dbReference type="PANTHER" id="PTHR34612:SF6">
    <property type="entry name" value="GLYCOSIDE HYDROLASE 131 CATALYTIC N-TERMINAL DOMAIN-CONTAINING PROTEIN"/>
    <property type="match status" value="1"/>
</dbReference>
<evidence type="ECO:0000313" key="3">
    <source>
        <dbReference type="EMBL" id="GMF18553.1"/>
    </source>
</evidence>
<dbReference type="Pfam" id="PF18271">
    <property type="entry name" value="GH131_N"/>
    <property type="match status" value="1"/>
</dbReference>
<accession>A0A9W6TRJ0</accession>